<sequence>MRIGDREHCQSRAAEPSQSAYLNQGQTDCRHHGGIEPEGPMHHLDLLKVWETRESPLEAGQPSACRAAYVLTATHGRSGS</sequence>
<feature type="region of interest" description="Disordered" evidence="1">
    <location>
        <begin position="1"/>
        <end position="27"/>
    </location>
</feature>
<feature type="compositionally biased region" description="Basic and acidic residues" evidence="1">
    <location>
        <begin position="1"/>
        <end position="10"/>
    </location>
</feature>
<dbReference type="EMBL" id="MVFC01000029">
    <property type="protein sequence ID" value="OON73986.1"/>
    <property type="molecule type" value="Genomic_DNA"/>
</dbReference>
<dbReference type="AlphaFoldDB" id="A0A1V4A2Y6"/>
<accession>A0A1V4A2Y6</accession>
<proteinExistence type="predicted"/>
<comment type="caution">
    <text evidence="2">The sequence shown here is derived from an EMBL/GenBank/DDBJ whole genome shotgun (WGS) entry which is preliminary data.</text>
</comment>
<evidence type="ECO:0000313" key="2">
    <source>
        <dbReference type="EMBL" id="OON73986.1"/>
    </source>
</evidence>
<keyword evidence="3" id="KW-1185">Reference proteome</keyword>
<reference evidence="2 3" key="1">
    <citation type="submission" date="2017-02" db="EMBL/GenBank/DDBJ databases">
        <title>Draft Genome Sequence of Streptomyces tsukubaensis F601, a Producer of the immunosuppressant tacrolimus FK506.</title>
        <authorList>
            <person name="Zong G."/>
            <person name="Zhong C."/>
            <person name="Fu J."/>
            <person name="Qin R."/>
            <person name="Cao G."/>
        </authorList>
    </citation>
    <scope>NUCLEOTIDE SEQUENCE [LARGE SCALE GENOMIC DNA]</scope>
    <source>
        <strain evidence="2 3">F601</strain>
    </source>
</reference>
<organism evidence="2 3">
    <name type="scientific">Streptomyces tsukubensis</name>
    <dbReference type="NCBI Taxonomy" id="83656"/>
    <lineage>
        <taxon>Bacteria</taxon>
        <taxon>Bacillati</taxon>
        <taxon>Actinomycetota</taxon>
        <taxon>Actinomycetes</taxon>
        <taxon>Kitasatosporales</taxon>
        <taxon>Streptomycetaceae</taxon>
        <taxon>Streptomyces</taxon>
    </lineage>
</organism>
<feature type="compositionally biased region" description="Polar residues" evidence="1">
    <location>
        <begin position="16"/>
        <end position="27"/>
    </location>
</feature>
<dbReference type="Proteomes" id="UP000190539">
    <property type="component" value="Unassembled WGS sequence"/>
</dbReference>
<evidence type="ECO:0000313" key="3">
    <source>
        <dbReference type="Proteomes" id="UP000190539"/>
    </source>
</evidence>
<name>A0A1V4A2Y6_9ACTN</name>
<gene>
    <name evidence="2" type="ORF">B1H18_26055</name>
</gene>
<protein>
    <submittedName>
        <fullName evidence="2">Uncharacterized protein</fullName>
    </submittedName>
</protein>
<evidence type="ECO:0000256" key="1">
    <source>
        <dbReference type="SAM" id="MobiDB-lite"/>
    </source>
</evidence>